<dbReference type="SUPFAM" id="SSF52317">
    <property type="entry name" value="Class I glutamine amidotransferase-like"/>
    <property type="match status" value="1"/>
</dbReference>
<dbReference type="GO" id="GO:0006508">
    <property type="term" value="P:proteolysis"/>
    <property type="evidence" value="ECO:0007669"/>
    <property type="project" value="UniProtKB-KW"/>
</dbReference>
<dbReference type="PANTHER" id="PTHR42733:SF12">
    <property type="entry name" value="PROTEINASE"/>
    <property type="match status" value="1"/>
</dbReference>
<comment type="similarity">
    <text evidence="1">Belongs to the peptidase C56 family.</text>
</comment>
<evidence type="ECO:0000313" key="4">
    <source>
        <dbReference type="Proteomes" id="UP000239772"/>
    </source>
</evidence>
<dbReference type="Gene3D" id="3.40.50.880">
    <property type="match status" value="1"/>
</dbReference>
<evidence type="ECO:0000259" key="2">
    <source>
        <dbReference type="Pfam" id="PF01965"/>
    </source>
</evidence>
<sequence>MTDIGQAKILILATDGFEQSELTKPLEQLKQAGATVHVASPEKTMKPGEIRGWNHTDWGQSVKVDKPLSQVKSDDYDAIVLPGGQINPDKLRMEPQAVQLVKQFYDSGKVVAAVCHGPWLLVESGVAKGRTVTSWPSVKTDLKNAGANWVDQQVVSDKGLVTSRKPDDLDAFVAKIIEEVKEGRHERRAA</sequence>
<comment type="caution">
    <text evidence="3">The sequence shown here is derived from an EMBL/GenBank/DDBJ whole genome shotgun (WGS) entry which is preliminary data.</text>
</comment>
<dbReference type="NCBIfam" id="TIGR01382">
    <property type="entry name" value="PfpI"/>
    <property type="match status" value="1"/>
</dbReference>
<keyword evidence="3" id="KW-0645">Protease</keyword>
<feature type="domain" description="DJ-1/PfpI" evidence="2">
    <location>
        <begin position="8"/>
        <end position="179"/>
    </location>
</feature>
<dbReference type="GO" id="GO:0008233">
    <property type="term" value="F:peptidase activity"/>
    <property type="evidence" value="ECO:0007669"/>
    <property type="project" value="UniProtKB-KW"/>
</dbReference>
<proteinExistence type="inferred from homology"/>
<name>A0A2T1HZ02_9HYPH</name>
<evidence type="ECO:0000256" key="1">
    <source>
        <dbReference type="ARBA" id="ARBA00008542"/>
    </source>
</evidence>
<dbReference type="InterPro" id="IPR029062">
    <property type="entry name" value="Class_I_gatase-like"/>
</dbReference>
<dbReference type="PROSITE" id="PS51276">
    <property type="entry name" value="PEPTIDASE_C56_PFPI"/>
    <property type="match status" value="1"/>
</dbReference>
<dbReference type="RefSeq" id="WP_106334605.1">
    <property type="nucleotide sequence ID" value="NZ_PVZS01000001.1"/>
</dbReference>
<dbReference type="Proteomes" id="UP000239772">
    <property type="component" value="Unassembled WGS sequence"/>
</dbReference>
<organism evidence="3 4">
    <name type="scientific">Alsobacter soli</name>
    <dbReference type="NCBI Taxonomy" id="2109933"/>
    <lineage>
        <taxon>Bacteria</taxon>
        <taxon>Pseudomonadati</taxon>
        <taxon>Pseudomonadota</taxon>
        <taxon>Alphaproteobacteria</taxon>
        <taxon>Hyphomicrobiales</taxon>
        <taxon>Alsobacteraceae</taxon>
        <taxon>Alsobacter</taxon>
    </lineage>
</organism>
<dbReference type="PANTHER" id="PTHR42733">
    <property type="entry name" value="DJ-1 PROTEIN"/>
    <property type="match status" value="1"/>
</dbReference>
<dbReference type="InterPro" id="IPR002818">
    <property type="entry name" value="DJ-1/PfpI"/>
</dbReference>
<gene>
    <name evidence="3" type="ORF">SLNSH_00045</name>
</gene>
<protein>
    <submittedName>
        <fullName evidence="3">Protease</fullName>
    </submittedName>
</protein>
<dbReference type="InterPro" id="IPR006286">
    <property type="entry name" value="C56_PfpI-like"/>
</dbReference>
<keyword evidence="4" id="KW-1185">Reference proteome</keyword>
<dbReference type="Pfam" id="PF01965">
    <property type="entry name" value="DJ-1_PfpI"/>
    <property type="match status" value="1"/>
</dbReference>
<keyword evidence="3" id="KW-0378">Hydrolase</keyword>
<accession>A0A2T1HZ02</accession>
<dbReference type="CDD" id="cd03134">
    <property type="entry name" value="GATase1_PfpI_like"/>
    <property type="match status" value="1"/>
</dbReference>
<dbReference type="EMBL" id="PVZS01000001">
    <property type="protein sequence ID" value="PSC06820.1"/>
    <property type="molecule type" value="Genomic_DNA"/>
</dbReference>
<dbReference type="OrthoDB" id="9792284at2"/>
<reference evidence="4" key="1">
    <citation type="submission" date="2018-03" db="EMBL/GenBank/DDBJ databases">
        <authorList>
            <person name="Sun L."/>
            <person name="Liu H."/>
            <person name="Chen W."/>
            <person name="Huang K."/>
            <person name="Liu W."/>
            <person name="Gao X."/>
        </authorList>
    </citation>
    <scope>NUCLEOTIDE SEQUENCE [LARGE SCALE GENOMIC DNA]</scope>
    <source>
        <strain evidence="4">SH9</strain>
    </source>
</reference>
<evidence type="ECO:0000313" key="3">
    <source>
        <dbReference type="EMBL" id="PSC06820.1"/>
    </source>
</evidence>
<dbReference type="AlphaFoldDB" id="A0A2T1HZ02"/>